<reference evidence="1 2" key="1">
    <citation type="journal article" date="2013" name="Sci. Rep.">
        <title>Extraordinary expansion of a Sorangium cellulosum genome from an alkaline milieu.</title>
        <authorList>
            <person name="Han K."/>
            <person name="Li Z.F."/>
            <person name="Peng R."/>
            <person name="Zhu L.P."/>
            <person name="Zhou T."/>
            <person name="Wang L.G."/>
            <person name="Li S.G."/>
            <person name="Zhang X.B."/>
            <person name="Hu W."/>
            <person name="Wu Z.H."/>
            <person name="Qin N."/>
            <person name="Li Y.Z."/>
        </authorList>
    </citation>
    <scope>NUCLEOTIDE SEQUENCE [LARGE SCALE GENOMIC DNA]</scope>
    <source>
        <strain evidence="1 2">So0157-2</strain>
    </source>
</reference>
<dbReference type="HOGENOM" id="CLU_3276771_0_0_7"/>
<dbReference type="AlphaFoldDB" id="S4XKY0"/>
<dbReference type="InterPro" id="IPR029058">
    <property type="entry name" value="AB_hydrolase_fold"/>
</dbReference>
<organism evidence="1 2">
    <name type="scientific">Sorangium cellulosum So0157-2</name>
    <dbReference type="NCBI Taxonomy" id="1254432"/>
    <lineage>
        <taxon>Bacteria</taxon>
        <taxon>Pseudomonadati</taxon>
        <taxon>Myxococcota</taxon>
        <taxon>Polyangia</taxon>
        <taxon>Polyangiales</taxon>
        <taxon>Polyangiaceae</taxon>
        <taxon>Sorangium</taxon>
    </lineage>
</organism>
<dbReference type="SUPFAM" id="SSF53474">
    <property type="entry name" value="alpha/beta-Hydrolases"/>
    <property type="match status" value="1"/>
</dbReference>
<dbReference type="STRING" id="1254432.SCE1572_01070"/>
<dbReference type="PATRIC" id="fig|1254432.3.peg.226"/>
<dbReference type="Proteomes" id="UP000014803">
    <property type="component" value="Chromosome"/>
</dbReference>
<dbReference type="EMBL" id="CP003969">
    <property type="protein sequence ID" value="AGP33214.1"/>
    <property type="molecule type" value="Genomic_DNA"/>
</dbReference>
<proteinExistence type="predicted"/>
<dbReference type="Gene3D" id="3.40.50.1820">
    <property type="entry name" value="alpha/beta hydrolase"/>
    <property type="match status" value="1"/>
</dbReference>
<gene>
    <name evidence="1" type="ORF">SCE1572_01070</name>
</gene>
<name>S4XKY0_SORCE</name>
<evidence type="ECO:0000313" key="1">
    <source>
        <dbReference type="EMBL" id="AGP33214.1"/>
    </source>
</evidence>
<dbReference type="KEGG" id="scu:SCE1572_01070"/>
<dbReference type="RefSeq" id="WP_020464925.1">
    <property type="nucleotide sequence ID" value="NC_021658.1"/>
</dbReference>
<protein>
    <submittedName>
        <fullName evidence="1">Uncharacterized protein</fullName>
    </submittedName>
</protein>
<evidence type="ECO:0000313" key="2">
    <source>
        <dbReference type="Proteomes" id="UP000014803"/>
    </source>
</evidence>
<accession>S4XKY0</accession>
<sequence>MPRIASAGLHVLPGTGHLSPLEAPLALASALRDFVAELESA</sequence>